<reference evidence="2 3" key="1">
    <citation type="journal article" date="2018" name="Sci. Rep.">
        <title>A novel species of the marine cyanobacterium Acaryochloris with a unique pigment content and lifestyle.</title>
        <authorList>
            <person name="Partensky F."/>
            <person name="Six C."/>
            <person name="Ratin M."/>
            <person name="Garczarek L."/>
            <person name="Vaulot D."/>
            <person name="Probert I."/>
            <person name="Calteau A."/>
            <person name="Gourvil P."/>
            <person name="Marie D."/>
            <person name="Grebert T."/>
            <person name="Bouchier C."/>
            <person name="Le Panse S."/>
            <person name="Gachenot M."/>
            <person name="Rodriguez F."/>
            <person name="Garrido J.L."/>
        </authorList>
    </citation>
    <scope>NUCLEOTIDE SEQUENCE [LARGE SCALE GENOMIC DNA]</scope>
    <source>
        <strain evidence="2 3">RCC1774</strain>
    </source>
</reference>
<dbReference type="AlphaFoldDB" id="A0A2W1JJN6"/>
<organism evidence="2 3">
    <name type="scientific">Acaryochloris thomasi RCC1774</name>
    <dbReference type="NCBI Taxonomy" id="1764569"/>
    <lineage>
        <taxon>Bacteria</taxon>
        <taxon>Bacillati</taxon>
        <taxon>Cyanobacteriota</taxon>
        <taxon>Cyanophyceae</taxon>
        <taxon>Acaryochloridales</taxon>
        <taxon>Acaryochloridaceae</taxon>
        <taxon>Acaryochloris</taxon>
        <taxon>Acaryochloris thomasi</taxon>
    </lineage>
</organism>
<feature type="transmembrane region" description="Helical" evidence="1">
    <location>
        <begin position="87"/>
        <end position="109"/>
    </location>
</feature>
<dbReference type="OrthoDB" id="571975at2"/>
<evidence type="ECO:0000313" key="2">
    <source>
        <dbReference type="EMBL" id="PZD73619.1"/>
    </source>
</evidence>
<keyword evidence="1" id="KW-0812">Transmembrane</keyword>
<comment type="caution">
    <text evidence="2">The sequence shown here is derived from an EMBL/GenBank/DDBJ whole genome shotgun (WGS) entry which is preliminary data.</text>
</comment>
<sequence length="151" mass="16728">MALSIRRSYAWAYLTILFLGYTLAGWILAAYGAPSFVWILTLVLTVHLAKAGPDAIALSITWVVSLLWGAAYLGIHPQDFQWATGYAWGMSLLSLWFLALLLVVQLAFASPFIPRYRDHEMQKAYFLVKLIWSGLGIGGLTYALGGLTWVG</sequence>
<feature type="transmembrane region" description="Helical" evidence="1">
    <location>
        <begin position="9"/>
        <end position="27"/>
    </location>
</feature>
<gene>
    <name evidence="2" type="ORF">C1752_02005</name>
</gene>
<feature type="transmembrane region" description="Helical" evidence="1">
    <location>
        <begin position="33"/>
        <end position="49"/>
    </location>
</feature>
<keyword evidence="1" id="KW-0472">Membrane</keyword>
<protein>
    <submittedName>
        <fullName evidence="2">Uncharacterized protein</fullName>
    </submittedName>
</protein>
<dbReference type="Proteomes" id="UP000248857">
    <property type="component" value="Unassembled WGS sequence"/>
</dbReference>
<keyword evidence="1" id="KW-1133">Transmembrane helix</keyword>
<dbReference type="EMBL" id="PQWO01000005">
    <property type="protein sequence ID" value="PZD73619.1"/>
    <property type="molecule type" value="Genomic_DNA"/>
</dbReference>
<accession>A0A2W1JJN6</accession>
<evidence type="ECO:0000313" key="3">
    <source>
        <dbReference type="Proteomes" id="UP000248857"/>
    </source>
</evidence>
<dbReference type="RefSeq" id="WP_110985969.1">
    <property type="nucleotide sequence ID" value="NZ_CAWNWM010000005.1"/>
</dbReference>
<feature type="transmembrane region" description="Helical" evidence="1">
    <location>
        <begin position="56"/>
        <end position="75"/>
    </location>
</feature>
<keyword evidence="3" id="KW-1185">Reference proteome</keyword>
<feature type="transmembrane region" description="Helical" evidence="1">
    <location>
        <begin position="130"/>
        <end position="150"/>
    </location>
</feature>
<name>A0A2W1JJN6_9CYAN</name>
<evidence type="ECO:0000256" key="1">
    <source>
        <dbReference type="SAM" id="Phobius"/>
    </source>
</evidence>
<proteinExistence type="predicted"/>